<keyword evidence="2" id="KW-0732">Signal</keyword>
<dbReference type="STRING" id="211165.GCA_000317285_03213"/>
<dbReference type="InterPro" id="IPR036514">
    <property type="entry name" value="SGNH_hydro_sf"/>
</dbReference>
<dbReference type="PANTHER" id="PTHR45648">
    <property type="entry name" value="GDSL LIPASE/ACYLHYDROLASE FAMILY PROTEIN (AFU_ORTHOLOGUE AFUA_4G14700)"/>
    <property type="match status" value="1"/>
</dbReference>
<dbReference type="RefSeq" id="WP_016872501.1">
    <property type="nucleotide sequence ID" value="NZ_AJLN01000085.1"/>
</dbReference>
<proteinExistence type="predicted"/>
<gene>
    <name evidence="3" type="ORF">PCC6912_12660</name>
</gene>
<keyword evidence="4" id="KW-1185">Reference proteome</keyword>
<dbReference type="Proteomes" id="UP000268857">
    <property type="component" value="Unassembled WGS sequence"/>
</dbReference>
<dbReference type="InterPro" id="IPR008265">
    <property type="entry name" value="Lipase_GDSL_AS"/>
</dbReference>
<dbReference type="GO" id="GO:0006629">
    <property type="term" value="P:lipid metabolic process"/>
    <property type="evidence" value="ECO:0007669"/>
    <property type="project" value="InterPro"/>
</dbReference>
<dbReference type="OrthoDB" id="5292073at2"/>
<accession>A0A433NP72</accession>
<feature type="signal peptide" evidence="2">
    <location>
        <begin position="1"/>
        <end position="22"/>
    </location>
</feature>
<dbReference type="InterPro" id="IPR051058">
    <property type="entry name" value="GDSL_Est/Lipase"/>
</dbReference>
<reference evidence="3 4" key="1">
    <citation type="journal article" date="2019" name="Genome Biol. Evol.">
        <title>Day and night: Metabolic profiles and evolutionary relationships of six axenic non-marine cyanobacteria.</title>
        <authorList>
            <person name="Will S.E."/>
            <person name="Henke P."/>
            <person name="Boedeker C."/>
            <person name="Huang S."/>
            <person name="Brinkmann H."/>
            <person name="Rohde M."/>
            <person name="Jarek M."/>
            <person name="Friedl T."/>
            <person name="Seufert S."/>
            <person name="Schumacher M."/>
            <person name="Overmann J."/>
            <person name="Neumann-Schaal M."/>
            <person name="Petersen J."/>
        </authorList>
    </citation>
    <scope>NUCLEOTIDE SEQUENCE [LARGE SCALE GENOMIC DNA]</scope>
    <source>
        <strain evidence="3 4">PCC 6912</strain>
    </source>
</reference>
<evidence type="ECO:0000256" key="1">
    <source>
        <dbReference type="ARBA" id="ARBA00022801"/>
    </source>
</evidence>
<dbReference type="Gene3D" id="3.40.50.1110">
    <property type="entry name" value="SGNH hydrolase"/>
    <property type="match status" value="1"/>
</dbReference>
<dbReference type="Pfam" id="PF00657">
    <property type="entry name" value="Lipase_GDSL"/>
    <property type="match status" value="1"/>
</dbReference>
<comment type="caution">
    <text evidence="3">The sequence shown here is derived from an EMBL/GenBank/DDBJ whole genome shotgun (WGS) entry which is preliminary data.</text>
</comment>
<dbReference type="GO" id="GO:0016298">
    <property type="term" value="F:lipase activity"/>
    <property type="evidence" value="ECO:0007669"/>
    <property type="project" value="InterPro"/>
</dbReference>
<dbReference type="CDD" id="cd01846">
    <property type="entry name" value="fatty_acyltransferase_like"/>
    <property type="match status" value="1"/>
</dbReference>
<evidence type="ECO:0000256" key="2">
    <source>
        <dbReference type="SAM" id="SignalP"/>
    </source>
</evidence>
<protein>
    <recommendedName>
        <fullName evidence="5">GDSL family lipase</fullName>
    </recommendedName>
</protein>
<evidence type="ECO:0000313" key="4">
    <source>
        <dbReference type="Proteomes" id="UP000268857"/>
    </source>
</evidence>
<evidence type="ECO:0008006" key="5">
    <source>
        <dbReference type="Google" id="ProtNLM"/>
    </source>
</evidence>
<sequence length="342" mass="36754">MKIKLVAAGFFLLSLLSPLKPAAANTNPEKIYIFGDSLSDAGNLYKATNFQAPPSPPYFEGRFSNGKVWVEYLGDKLGLEPILFADLQNSTPSEGINYAFGGAGSGLFNTLFDPKDLFPGALGQVKLFTNSQQADPNALYIVWAGGNDYLFGNVTDVKQPIANLSAAIALLAVSGAKNIIVPNLPDLGKIPFTSKTENASQLSALTKKHNQALAEALQKLSLIPGIKLIPIDIESLFNRVQAAPSEFGLNLTNVTDACLVGSLEEVIQGNFSVCPNPENYLFWDGVHPTTLVHNLIAETAFSALGVEYVAKPWVKLKDLHLQLLSSKSVPVPTKIVNITQTL</sequence>
<name>A0A433NP72_CHLFR</name>
<dbReference type="AlphaFoldDB" id="A0A433NP72"/>
<dbReference type="PANTHER" id="PTHR45648:SF22">
    <property type="entry name" value="GDSL LIPASE_ACYLHYDROLASE FAMILY PROTEIN (AFU_ORTHOLOGUE AFUA_4G14700)"/>
    <property type="match status" value="1"/>
</dbReference>
<keyword evidence="1" id="KW-0378">Hydrolase</keyword>
<dbReference type="PROSITE" id="PS01098">
    <property type="entry name" value="LIPASE_GDSL_SER"/>
    <property type="match status" value="1"/>
</dbReference>
<dbReference type="SUPFAM" id="SSF52266">
    <property type="entry name" value="SGNH hydrolase"/>
    <property type="match status" value="1"/>
</dbReference>
<dbReference type="InterPro" id="IPR001087">
    <property type="entry name" value="GDSL"/>
</dbReference>
<organism evidence="3 4">
    <name type="scientific">Chlorogloeopsis fritschii PCC 6912</name>
    <dbReference type="NCBI Taxonomy" id="211165"/>
    <lineage>
        <taxon>Bacteria</taxon>
        <taxon>Bacillati</taxon>
        <taxon>Cyanobacteriota</taxon>
        <taxon>Cyanophyceae</taxon>
        <taxon>Nostocales</taxon>
        <taxon>Chlorogloeopsidaceae</taxon>
        <taxon>Chlorogloeopsis</taxon>
    </lineage>
</organism>
<dbReference type="EMBL" id="RSCJ01000003">
    <property type="protein sequence ID" value="RUR85150.1"/>
    <property type="molecule type" value="Genomic_DNA"/>
</dbReference>
<evidence type="ECO:0000313" key="3">
    <source>
        <dbReference type="EMBL" id="RUR85150.1"/>
    </source>
</evidence>
<feature type="chain" id="PRO_5019539089" description="GDSL family lipase" evidence="2">
    <location>
        <begin position="23"/>
        <end position="342"/>
    </location>
</feature>